<dbReference type="EMBL" id="CP017803">
    <property type="protein sequence ID" value="ATZ59791.1"/>
    <property type="molecule type" value="Genomic_DNA"/>
</dbReference>
<dbReference type="GO" id="GO:0051536">
    <property type="term" value="F:iron-sulfur cluster binding"/>
    <property type="evidence" value="ECO:0007669"/>
    <property type="project" value="UniProtKB-KW"/>
</dbReference>
<dbReference type="SUPFAM" id="SSF102114">
    <property type="entry name" value="Radical SAM enzymes"/>
    <property type="match status" value="1"/>
</dbReference>
<evidence type="ECO:0000256" key="3">
    <source>
        <dbReference type="ARBA" id="ARBA00022723"/>
    </source>
</evidence>
<dbReference type="SFLD" id="SFLDG01384">
    <property type="entry name" value="thioether_bond_formation_requi"/>
    <property type="match status" value="1"/>
</dbReference>
<sequence>MTFHVMIIPTLGCQCNCKYCWGSESTKEMMDISVIDDIITWLKDFRDDKVHFTFHGGEPLLAGYDFYAEALEKLSKIDNLEGFSLQSNIWLLSDELIDLFLKYNVAVSTSIDGPEEINDYQRAEGYFKKTIGRYERAKEKGLNINFVLTVTQYSKDYSDELYEFFKSHGMNLKIHAALPSLRGDNADPWALDQEEHGKLLIDWLDKYLYDLDKFSVMDLDHIAKSTFRRRGTLCTFADCIGTTLAVGADGSIYPCYRFVGMDEYILGNVKANPSFDKLKDSDAWAKLQEFREYVDENCAKCRYVKYCEGGCPYNAIVASKTPKAVDPQCKAYKMIFGEVSKRLNKEFAKNAFGGLNGPGVKKENEAFSIMDLMMKP</sequence>
<comment type="cofactor">
    <cofactor evidence="1">
        <name>[4Fe-4S] cluster</name>
        <dbReference type="ChEBI" id="CHEBI:49883"/>
    </cofactor>
</comment>
<evidence type="ECO:0000259" key="8">
    <source>
        <dbReference type="PROSITE" id="PS51918"/>
    </source>
</evidence>
<dbReference type="PROSITE" id="PS51379">
    <property type="entry name" value="4FE4S_FER_2"/>
    <property type="match status" value="1"/>
</dbReference>
<evidence type="ECO:0000256" key="6">
    <source>
        <dbReference type="ARBA" id="ARBA00023601"/>
    </source>
</evidence>
<dbReference type="Pfam" id="PF04055">
    <property type="entry name" value="Radical_SAM"/>
    <property type="match status" value="1"/>
</dbReference>
<dbReference type="Gene3D" id="3.20.20.70">
    <property type="entry name" value="Aldolase class I"/>
    <property type="match status" value="1"/>
</dbReference>
<dbReference type="SFLD" id="SFLDG01067">
    <property type="entry name" value="SPASM/twitch_domain_containing"/>
    <property type="match status" value="1"/>
</dbReference>
<dbReference type="PANTHER" id="PTHR43273">
    <property type="entry name" value="ANAEROBIC SULFATASE-MATURATING ENZYME HOMOLOG ASLB-RELATED"/>
    <property type="match status" value="1"/>
</dbReference>
<dbReference type="GeneID" id="35118677"/>
<dbReference type="InterPro" id="IPR058240">
    <property type="entry name" value="rSAM_sf"/>
</dbReference>
<dbReference type="PANTHER" id="PTHR43273:SF3">
    <property type="entry name" value="ANAEROBIC SULFATASE-MATURATING ENZYME HOMOLOG ASLB-RELATED"/>
    <property type="match status" value="1"/>
</dbReference>
<keyword evidence="2" id="KW-0949">S-adenosyl-L-methionine</keyword>
<feature type="domain" description="4Fe-4S ferredoxin-type" evidence="7">
    <location>
        <begin position="290"/>
        <end position="321"/>
    </location>
</feature>
<organism evidence="9 10">
    <name type="scientific">Methanobrevibacter smithii</name>
    <dbReference type="NCBI Taxonomy" id="2173"/>
    <lineage>
        <taxon>Archaea</taxon>
        <taxon>Methanobacteriati</taxon>
        <taxon>Methanobacteriota</taxon>
        <taxon>Methanomada group</taxon>
        <taxon>Methanobacteria</taxon>
        <taxon>Methanobacteriales</taxon>
        <taxon>Methanobacteriaceae</taxon>
        <taxon>Methanobrevibacter</taxon>
    </lineage>
</organism>
<dbReference type="PROSITE" id="PS51918">
    <property type="entry name" value="RADICAL_SAM"/>
    <property type="match status" value="1"/>
</dbReference>
<dbReference type="SFLD" id="SFLDS00029">
    <property type="entry name" value="Radical_SAM"/>
    <property type="match status" value="1"/>
</dbReference>
<comment type="similarity">
    <text evidence="6">Belongs to the radical SAM superfamily. Anaerobic sulfatase-maturating enzyme family.</text>
</comment>
<dbReference type="CDD" id="cd01335">
    <property type="entry name" value="Radical_SAM"/>
    <property type="match status" value="1"/>
</dbReference>
<evidence type="ECO:0000256" key="4">
    <source>
        <dbReference type="ARBA" id="ARBA00023004"/>
    </source>
</evidence>
<evidence type="ECO:0000313" key="9">
    <source>
        <dbReference type="EMBL" id="ATZ59791.1"/>
    </source>
</evidence>
<dbReference type="GO" id="GO:0046872">
    <property type="term" value="F:metal ion binding"/>
    <property type="evidence" value="ECO:0007669"/>
    <property type="project" value="UniProtKB-KW"/>
</dbReference>
<dbReference type="RefSeq" id="WP_100815503.1">
    <property type="nucleotide sequence ID" value="NZ_CP017803.1"/>
</dbReference>
<dbReference type="InterPro" id="IPR007197">
    <property type="entry name" value="rSAM"/>
</dbReference>
<keyword evidence="4" id="KW-0408">Iron</keyword>
<dbReference type="InterPro" id="IPR023867">
    <property type="entry name" value="Sulphatase_maturase_rSAM"/>
</dbReference>
<evidence type="ECO:0000256" key="1">
    <source>
        <dbReference type="ARBA" id="ARBA00001966"/>
    </source>
</evidence>
<gene>
    <name evidence="9" type="ORF">BK798_04825</name>
</gene>
<dbReference type="InterPro" id="IPR024018">
    <property type="entry name" value="CHP04083_rSAM"/>
</dbReference>
<dbReference type="Pfam" id="PF13186">
    <property type="entry name" value="SPASM"/>
    <property type="match status" value="1"/>
</dbReference>
<dbReference type="InterPro" id="IPR013785">
    <property type="entry name" value="Aldolase_TIM"/>
</dbReference>
<dbReference type="AlphaFoldDB" id="A0A2H4U6Q1"/>
<dbReference type="InterPro" id="IPR023885">
    <property type="entry name" value="4Fe4S-binding_SPASM_dom"/>
</dbReference>
<dbReference type="NCBIfam" id="TIGR04085">
    <property type="entry name" value="rSAM_more_4Fe4S"/>
    <property type="match status" value="1"/>
</dbReference>
<dbReference type="InterPro" id="IPR017896">
    <property type="entry name" value="4Fe4S_Fe-S-bd"/>
</dbReference>
<dbReference type="Proteomes" id="UP000232133">
    <property type="component" value="Chromosome"/>
</dbReference>
<keyword evidence="3" id="KW-0479">Metal-binding</keyword>
<protein>
    <submittedName>
        <fullName evidence="9">Putative peptide-modifying radical SAM enzyme</fullName>
    </submittedName>
</protein>
<dbReference type="SFLD" id="SFLDG01072">
    <property type="entry name" value="dehydrogenase_like"/>
    <property type="match status" value="1"/>
</dbReference>
<feature type="domain" description="Radical SAM core" evidence="8">
    <location>
        <begin position="1"/>
        <end position="212"/>
    </location>
</feature>
<dbReference type="NCBIfam" id="TIGR04083">
    <property type="entry name" value="rSAM_pep_methan"/>
    <property type="match status" value="1"/>
</dbReference>
<dbReference type="GO" id="GO:0016491">
    <property type="term" value="F:oxidoreductase activity"/>
    <property type="evidence" value="ECO:0007669"/>
    <property type="project" value="InterPro"/>
</dbReference>
<proteinExistence type="inferred from homology"/>
<evidence type="ECO:0000256" key="2">
    <source>
        <dbReference type="ARBA" id="ARBA00022691"/>
    </source>
</evidence>
<evidence type="ECO:0000313" key="10">
    <source>
        <dbReference type="Proteomes" id="UP000232133"/>
    </source>
</evidence>
<evidence type="ECO:0000256" key="5">
    <source>
        <dbReference type="ARBA" id="ARBA00023014"/>
    </source>
</evidence>
<name>A0A2H4U6Q1_METSM</name>
<reference evidence="9 10" key="1">
    <citation type="submission" date="2016-10" db="EMBL/GenBank/DDBJ databases">
        <authorList>
            <person name="Varghese N."/>
        </authorList>
    </citation>
    <scope>NUCLEOTIDE SEQUENCE [LARGE SCALE GENOMIC DNA]</scope>
    <source>
        <strain evidence="9 10">KB11</strain>
    </source>
</reference>
<keyword evidence="5" id="KW-0411">Iron-sulfur</keyword>
<dbReference type="SFLD" id="SFLDG01386">
    <property type="entry name" value="main_SPASM_domain-containing"/>
    <property type="match status" value="1"/>
</dbReference>
<accession>A0A2H4U6Q1</accession>
<evidence type="ECO:0000259" key="7">
    <source>
        <dbReference type="PROSITE" id="PS51379"/>
    </source>
</evidence>